<proteinExistence type="predicted"/>
<evidence type="ECO:0000256" key="2">
    <source>
        <dbReference type="SAM" id="SignalP"/>
    </source>
</evidence>
<keyword evidence="1" id="KW-0812">Transmembrane</keyword>
<sequence length="219" mass="22814">MMFSFKSLAVAAGIAFAAMSSVCATPATVTPTADVTTTTQTYTYTQEKSIVYVLEKTKYEVTPVVQKFHYITKDNCTVENVTPLVEELKAVLTVSIGELHALVGVDVNVLLLTSAGVKVTVAVVAQLVADILILVFGALSFVLGLAHGAVYTTLCSLFAVVGGLVGTILSIVLSLVGGVLVGLVAAILALIGEVVAIILTLDIISKPLGFFFCAFLDPS</sequence>
<feature type="transmembrane region" description="Helical" evidence="1">
    <location>
        <begin position="150"/>
        <end position="173"/>
    </location>
</feature>
<dbReference type="EMBL" id="JASBNA010000001">
    <property type="protein sequence ID" value="KAK7696346.1"/>
    <property type="molecule type" value="Genomic_DNA"/>
</dbReference>
<keyword evidence="1" id="KW-1133">Transmembrane helix</keyword>
<comment type="caution">
    <text evidence="3">The sequence shown here is derived from an EMBL/GenBank/DDBJ whole genome shotgun (WGS) entry which is preliminary data.</text>
</comment>
<keyword evidence="1" id="KW-0472">Membrane</keyword>
<accession>A0AAW0H0M8</accession>
<dbReference type="Proteomes" id="UP001385951">
    <property type="component" value="Unassembled WGS sequence"/>
</dbReference>
<evidence type="ECO:0000256" key="1">
    <source>
        <dbReference type="SAM" id="Phobius"/>
    </source>
</evidence>
<feature type="transmembrane region" description="Helical" evidence="1">
    <location>
        <begin position="119"/>
        <end position="143"/>
    </location>
</feature>
<feature type="chain" id="PRO_5043418325" description="Transmembrane protein" evidence="2">
    <location>
        <begin position="25"/>
        <end position="219"/>
    </location>
</feature>
<feature type="transmembrane region" description="Helical" evidence="1">
    <location>
        <begin position="179"/>
        <end position="201"/>
    </location>
</feature>
<gene>
    <name evidence="3" type="ORF">QCA50_001000</name>
</gene>
<evidence type="ECO:0008006" key="5">
    <source>
        <dbReference type="Google" id="ProtNLM"/>
    </source>
</evidence>
<evidence type="ECO:0000313" key="3">
    <source>
        <dbReference type="EMBL" id="KAK7696346.1"/>
    </source>
</evidence>
<evidence type="ECO:0000313" key="4">
    <source>
        <dbReference type="Proteomes" id="UP001385951"/>
    </source>
</evidence>
<dbReference type="AlphaFoldDB" id="A0AAW0H0M8"/>
<keyword evidence="4" id="KW-1185">Reference proteome</keyword>
<keyword evidence="2" id="KW-0732">Signal</keyword>
<protein>
    <recommendedName>
        <fullName evidence="5">Transmembrane protein</fullName>
    </recommendedName>
</protein>
<reference evidence="3 4" key="1">
    <citation type="submission" date="2022-09" db="EMBL/GenBank/DDBJ databases">
        <authorList>
            <person name="Palmer J.M."/>
        </authorList>
    </citation>
    <scope>NUCLEOTIDE SEQUENCE [LARGE SCALE GENOMIC DNA]</scope>
    <source>
        <strain evidence="3 4">DSM 7382</strain>
    </source>
</reference>
<feature type="signal peptide" evidence="2">
    <location>
        <begin position="1"/>
        <end position="24"/>
    </location>
</feature>
<organism evidence="3 4">
    <name type="scientific">Cerrena zonata</name>
    <dbReference type="NCBI Taxonomy" id="2478898"/>
    <lineage>
        <taxon>Eukaryota</taxon>
        <taxon>Fungi</taxon>
        <taxon>Dikarya</taxon>
        <taxon>Basidiomycota</taxon>
        <taxon>Agaricomycotina</taxon>
        <taxon>Agaricomycetes</taxon>
        <taxon>Polyporales</taxon>
        <taxon>Cerrenaceae</taxon>
        <taxon>Cerrena</taxon>
    </lineage>
</organism>
<name>A0AAW0H0M8_9APHY</name>